<organism evidence="1">
    <name type="scientific">uncultured Caudovirales phage</name>
    <dbReference type="NCBI Taxonomy" id="2100421"/>
    <lineage>
        <taxon>Viruses</taxon>
        <taxon>Duplodnaviria</taxon>
        <taxon>Heunggongvirae</taxon>
        <taxon>Uroviricota</taxon>
        <taxon>Caudoviricetes</taxon>
        <taxon>Peduoviridae</taxon>
        <taxon>Maltschvirus</taxon>
        <taxon>Maltschvirus maltsch</taxon>
    </lineage>
</organism>
<accession>A0A6J5PJY6</accession>
<name>A0A6J5PJY6_9CAUD</name>
<proteinExistence type="predicted"/>
<gene>
    <name evidence="1" type="ORF">UFOVP858_83</name>
</gene>
<reference evidence="1" key="1">
    <citation type="submission" date="2020-04" db="EMBL/GenBank/DDBJ databases">
        <authorList>
            <person name="Chiriac C."/>
            <person name="Salcher M."/>
            <person name="Ghai R."/>
            <person name="Kavagutti S V."/>
        </authorList>
    </citation>
    <scope>NUCLEOTIDE SEQUENCE</scope>
</reference>
<sequence>MNDTPIKDVAMHFEAVKVSMSQDKNGIILRLNVHPNDCPKELHTDWVGSRYVVAMVKLQDDDTVDDRGHVAVQRMIASAGLLSRNEEFFAFLVSCGMADHTTSPDEMETRSTNAVREICGVKSRSEFRDNEAARTKFEALRNDFRQWKQGRSP</sequence>
<protein>
    <submittedName>
        <fullName evidence="1">Uncharacterized protein</fullName>
    </submittedName>
</protein>
<dbReference type="EMBL" id="LR796806">
    <property type="protein sequence ID" value="CAB4167954.1"/>
    <property type="molecule type" value="Genomic_DNA"/>
</dbReference>
<evidence type="ECO:0000313" key="1">
    <source>
        <dbReference type="EMBL" id="CAB4167954.1"/>
    </source>
</evidence>